<dbReference type="Proteomes" id="UP001066276">
    <property type="component" value="Chromosome 3_1"/>
</dbReference>
<gene>
    <name evidence="2" type="ORF">NDU88_005212</name>
</gene>
<name>A0AAV7UIJ1_PLEWA</name>
<organism evidence="2 3">
    <name type="scientific">Pleurodeles waltl</name>
    <name type="common">Iberian ribbed newt</name>
    <dbReference type="NCBI Taxonomy" id="8319"/>
    <lineage>
        <taxon>Eukaryota</taxon>
        <taxon>Metazoa</taxon>
        <taxon>Chordata</taxon>
        <taxon>Craniata</taxon>
        <taxon>Vertebrata</taxon>
        <taxon>Euteleostomi</taxon>
        <taxon>Amphibia</taxon>
        <taxon>Batrachia</taxon>
        <taxon>Caudata</taxon>
        <taxon>Salamandroidea</taxon>
        <taxon>Salamandridae</taxon>
        <taxon>Pleurodelinae</taxon>
        <taxon>Pleurodeles</taxon>
    </lineage>
</organism>
<feature type="region of interest" description="Disordered" evidence="1">
    <location>
        <begin position="1"/>
        <end position="22"/>
    </location>
</feature>
<evidence type="ECO:0000313" key="3">
    <source>
        <dbReference type="Proteomes" id="UP001066276"/>
    </source>
</evidence>
<comment type="caution">
    <text evidence="2">The sequence shown here is derived from an EMBL/GenBank/DDBJ whole genome shotgun (WGS) entry which is preliminary data.</text>
</comment>
<dbReference type="AlphaFoldDB" id="A0AAV7UIJ1"/>
<protein>
    <submittedName>
        <fullName evidence="2">Uncharacterized protein</fullName>
    </submittedName>
</protein>
<evidence type="ECO:0000256" key="1">
    <source>
        <dbReference type="SAM" id="MobiDB-lite"/>
    </source>
</evidence>
<reference evidence="2" key="1">
    <citation type="journal article" date="2022" name="bioRxiv">
        <title>Sequencing and chromosome-scale assembly of the giantPleurodeles waltlgenome.</title>
        <authorList>
            <person name="Brown T."/>
            <person name="Elewa A."/>
            <person name="Iarovenko S."/>
            <person name="Subramanian E."/>
            <person name="Araus A.J."/>
            <person name="Petzold A."/>
            <person name="Susuki M."/>
            <person name="Suzuki K.-i.T."/>
            <person name="Hayashi T."/>
            <person name="Toyoda A."/>
            <person name="Oliveira C."/>
            <person name="Osipova E."/>
            <person name="Leigh N.D."/>
            <person name="Simon A."/>
            <person name="Yun M.H."/>
        </authorList>
    </citation>
    <scope>NUCLEOTIDE SEQUENCE</scope>
    <source>
        <strain evidence="2">20211129_DDA</strain>
        <tissue evidence="2">Liver</tissue>
    </source>
</reference>
<sequence length="138" mass="15860">MGTTKWPEVSCDDSETDGLVGTATDEWTLEMFSRDRRHGEAKVREEREGPRTAELWKHKSQEVWTRGEVETAAEPKQDTYGWREETKLCDRGLPDWVLEAMIPADTRKTGVPLKVAGNPRGRQQILLNPMIRRGRRTP</sequence>
<proteinExistence type="predicted"/>
<dbReference type="EMBL" id="JANPWB010000005">
    <property type="protein sequence ID" value="KAJ1188451.1"/>
    <property type="molecule type" value="Genomic_DNA"/>
</dbReference>
<accession>A0AAV7UIJ1</accession>
<keyword evidence="3" id="KW-1185">Reference proteome</keyword>
<evidence type="ECO:0000313" key="2">
    <source>
        <dbReference type="EMBL" id="KAJ1188451.1"/>
    </source>
</evidence>